<keyword evidence="4" id="KW-1185">Reference proteome</keyword>
<feature type="domain" description="3-keto-alpha-glucoside-1,2-lyase/3-keto-2-hydroxy-glucal hydratase" evidence="2">
    <location>
        <begin position="40"/>
        <end position="245"/>
    </location>
</feature>
<organism evidence="3 4">
    <name type="scientific">Rhodohalobacter mucosus</name>
    <dbReference type="NCBI Taxonomy" id="2079485"/>
    <lineage>
        <taxon>Bacteria</taxon>
        <taxon>Pseudomonadati</taxon>
        <taxon>Balneolota</taxon>
        <taxon>Balneolia</taxon>
        <taxon>Balneolales</taxon>
        <taxon>Balneolaceae</taxon>
        <taxon>Rhodohalobacter</taxon>
    </lineage>
</organism>
<sequence>MITMKSKRRSIFFTLILITLTGTMAYAQHNTLTEEEKADGWMLLFDGESTEHWRGYNMDEFPDRGWHVEDGALVYRPPQTDTWSSALDIITREKFSDFMFKIEWMIEEAGNSGIFYHVLEQPTQAIYWSGLEMQILDNINHPDADQGIAGNRKAGSLYDLIPADPQNTRPHNQWNSVTIVSDGPRVEHWQNGEKILEYERWTPEWFEMIRNSKFNGHPEFGAMREGHLGLQDHGDVVKFRNIKIKEL</sequence>
<comment type="caution">
    <text evidence="3">The sequence shown here is derived from an EMBL/GenBank/DDBJ whole genome shotgun (WGS) entry which is preliminary data.</text>
</comment>
<feature type="chain" id="PRO_5016374220" evidence="1">
    <location>
        <begin position="28"/>
        <end position="247"/>
    </location>
</feature>
<dbReference type="AlphaFoldDB" id="A0A316U0R6"/>
<dbReference type="OrthoDB" id="9784457at2"/>
<evidence type="ECO:0000313" key="3">
    <source>
        <dbReference type="EMBL" id="PWN06346.1"/>
    </source>
</evidence>
<accession>A0A316U0R6</accession>
<gene>
    <name evidence="3" type="ORF">DDZ15_11030</name>
</gene>
<dbReference type="Pfam" id="PF06439">
    <property type="entry name" value="3keto-disac_hyd"/>
    <property type="match status" value="1"/>
</dbReference>
<protein>
    <submittedName>
        <fullName evidence="3">DUF1080 domain-containing protein</fullName>
    </submittedName>
</protein>
<dbReference type="Gene3D" id="2.60.120.560">
    <property type="entry name" value="Exo-inulinase, domain 1"/>
    <property type="match status" value="1"/>
</dbReference>
<evidence type="ECO:0000259" key="2">
    <source>
        <dbReference type="Pfam" id="PF06439"/>
    </source>
</evidence>
<dbReference type="GO" id="GO:0016787">
    <property type="term" value="F:hydrolase activity"/>
    <property type="evidence" value="ECO:0007669"/>
    <property type="project" value="InterPro"/>
</dbReference>
<name>A0A316U0R6_9BACT</name>
<dbReference type="EMBL" id="QGGB01000007">
    <property type="protein sequence ID" value="PWN06346.1"/>
    <property type="molecule type" value="Genomic_DNA"/>
</dbReference>
<feature type="signal peptide" evidence="1">
    <location>
        <begin position="1"/>
        <end position="27"/>
    </location>
</feature>
<evidence type="ECO:0000313" key="4">
    <source>
        <dbReference type="Proteomes" id="UP000245533"/>
    </source>
</evidence>
<reference evidence="3 4" key="1">
    <citation type="submission" date="2018-05" db="EMBL/GenBank/DDBJ databases">
        <title>Rhodohalobacter halophilus gen. nov., sp. nov., a moderately halophilic member of the family Balneolaceae.</title>
        <authorList>
            <person name="Liu Z.-W."/>
        </authorList>
    </citation>
    <scope>NUCLEOTIDE SEQUENCE [LARGE SCALE GENOMIC DNA]</scope>
    <source>
        <strain evidence="3 4">8A47</strain>
    </source>
</reference>
<dbReference type="InterPro" id="IPR010496">
    <property type="entry name" value="AL/BT2_dom"/>
</dbReference>
<keyword evidence="1" id="KW-0732">Signal</keyword>
<dbReference type="Proteomes" id="UP000245533">
    <property type="component" value="Unassembled WGS sequence"/>
</dbReference>
<evidence type="ECO:0000256" key="1">
    <source>
        <dbReference type="SAM" id="SignalP"/>
    </source>
</evidence>
<proteinExistence type="predicted"/>